<evidence type="ECO:0000313" key="3">
    <source>
        <dbReference type="Proteomes" id="UP000838756"/>
    </source>
</evidence>
<organism evidence="2 3">
    <name type="scientific">Pararge aegeria aegeria</name>
    <dbReference type="NCBI Taxonomy" id="348720"/>
    <lineage>
        <taxon>Eukaryota</taxon>
        <taxon>Metazoa</taxon>
        <taxon>Ecdysozoa</taxon>
        <taxon>Arthropoda</taxon>
        <taxon>Hexapoda</taxon>
        <taxon>Insecta</taxon>
        <taxon>Pterygota</taxon>
        <taxon>Neoptera</taxon>
        <taxon>Endopterygota</taxon>
        <taxon>Lepidoptera</taxon>
        <taxon>Glossata</taxon>
        <taxon>Ditrysia</taxon>
        <taxon>Papilionoidea</taxon>
        <taxon>Nymphalidae</taxon>
        <taxon>Satyrinae</taxon>
        <taxon>Satyrini</taxon>
        <taxon>Parargina</taxon>
        <taxon>Pararge</taxon>
    </lineage>
</organism>
<dbReference type="Proteomes" id="UP000838756">
    <property type="component" value="Unassembled WGS sequence"/>
</dbReference>
<sequence length="86" mass="10066">MQKNIFLCFFLSNNIFLLSIRIEELRRKNRATDIAQLVAKLKWQWAGPIARSGDKLEVLEWRPRSGKKSDDVRRVAGSRWKQAAHT</sequence>
<name>A0A8S4RES5_9NEOP</name>
<reference evidence="2" key="1">
    <citation type="submission" date="2022-03" db="EMBL/GenBank/DDBJ databases">
        <authorList>
            <person name="Lindestad O."/>
        </authorList>
    </citation>
    <scope>NUCLEOTIDE SEQUENCE</scope>
</reference>
<gene>
    <name evidence="2" type="primary">jg7629</name>
    <name evidence="2" type="ORF">PAEG_LOCUS13382</name>
</gene>
<proteinExistence type="predicted"/>
<protein>
    <submittedName>
        <fullName evidence="2">Jg7629 protein</fullName>
    </submittedName>
</protein>
<evidence type="ECO:0000313" key="2">
    <source>
        <dbReference type="EMBL" id="CAH2235771.1"/>
    </source>
</evidence>
<dbReference type="EMBL" id="CAKXAJ010025157">
    <property type="protein sequence ID" value="CAH2235771.1"/>
    <property type="molecule type" value="Genomic_DNA"/>
</dbReference>
<dbReference type="AlphaFoldDB" id="A0A8S4RES5"/>
<dbReference type="OrthoDB" id="407509at2759"/>
<keyword evidence="3" id="KW-1185">Reference proteome</keyword>
<accession>A0A8S4RES5</accession>
<evidence type="ECO:0000256" key="1">
    <source>
        <dbReference type="SAM" id="MobiDB-lite"/>
    </source>
</evidence>
<feature type="region of interest" description="Disordered" evidence="1">
    <location>
        <begin position="66"/>
        <end position="86"/>
    </location>
</feature>
<comment type="caution">
    <text evidence="2">The sequence shown here is derived from an EMBL/GenBank/DDBJ whole genome shotgun (WGS) entry which is preliminary data.</text>
</comment>